<gene>
    <name evidence="2" type="ORF">Acr_23g0012140</name>
</gene>
<accession>A0A7J0GPV4</accession>
<dbReference type="EMBL" id="BJWL01000023">
    <property type="protein sequence ID" value="GFZ12829.1"/>
    <property type="molecule type" value="Genomic_DNA"/>
</dbReference>
<organism evidence="2 3">
    <name type="scientific">Actinidia rufa</name>
    <dbReference type="NCBI Taxonomy" id="165716"/>
    <lineage>
        <taxon>Eukaryota</taxon>
        <taxon>Viridiplantae</taxon>
        <taxon>Streptophyta</taxon>
        <taxon>Embryophyta</taxon>
        <taxon>Tracheophyta</taxon>
        <taxon>Spermatophyta</taxon>
        <taxon>Magnoliopsida</taxon>
        <taxon>eudicotyledons</taxon>
        <taxon>Gunneridae</taxon>
        <taxon>Pentapetalae</taxon>
        <taxon>asterids</taxon>
        <taxon>Ericales</taxon>
        <taxon>Actinidiaceae</taxon>
        <taxon>Actinidia</taxon>
    </lineage>
</organism>
<feature type="compositionally biased region" description="Basic and acidic residues" evidence="1">
    <location>
        <begin position="75"/>
        <end position="85"/>
    </location>
</feature>
<feature type="region of interest" description="Disordered" evidence="1">
    <location>
        <begin position="74"/>
        <end position="95"/>
    </location>
</feature>
<feature type="compositionally biased region" description="Basic and acidic residues" evidence="1">
    <location>
        <begin position="1"/>
        <end position="22"/>
    </location>
</feature>
<keyword evidence="3" id="KW-1185">Reference proteome</keyword>
<dbReference type="Proteomes" id="UP000585474">
    <property type="component" value="Unassembled WGS sequence"/>
</dbReference>
<feature type="region of interest" description="Disordered" evidence="1">
    <location>
        <begin position="1"/>
        <end position="24"/>
    </location>
</feature>
<comment type="caution">
    <text evidence="2">The sequence shown here is derived from an EMBL/GenBank/DDBJ whole genome shotgun (WGS) entry which is preliminary data.</text>
</comment>
<dbReference type="AlphaFoldDB" id="A0A7J0GPV4"/>
<evidence type="ECO:0000256" key="1">
    <source>
        <dbReference type="SAM" id="MobiDB-lite"/>
    </source>
</evidence>
<name>A0A7J0GPV4_9ERIC</name>
<sequence length="141" mass="15937">MDCMGEREGIEEWPDERHEAKAPRSASFVVVDDLRFDDFTELSEGPLARLVVNGPSEPSDEASRGFVVTRLTSDTSDRCSRHSPEPPHAMLSLPEPPTGFPDVHWTSDRVRIWALLLRGKCLWTVSHAYLRLSLRGVLLRL</sequence>
<proteinExistence type="predicted"/>
<evidence type="ECO:0000313" key="3">
    <source>
        <dbReference type="Proteomes" id="UP000585474"/>
    </source>
</evidence>
<protein>
    <submittedName>
        <fullName evidence="2">Cold, circadian rhythm, and rna binding 2</fullName>
    </submittedName>
</protein>
<reference evidence="2 3" key="1">
    <citation type="submission" date="2019-07" db="EMBL/GenBank/DDBJ databases">
        <title>De Novo Assembly of kiwifruit Actinidia rufa.</title>
        <authorList>
            <person name="Sugita-Konishi S."/>
            <person name="Sato K."/>
            <person name="Mori E."/>
            <person name="Abe Y."/>
            <person name="Kisaki G."/>
            <person name="Hamano K."/>
            <person name="Suezawa K."/>
            <person name="Otani M."/>
            <person name="Fukuda T."/>
            <person name="Manabe T."/>
            <person name="Gomi K."/>
            <person name="Tabuchi M."/>
            <person name="Akimitsu K."/>
            <person name="Kataoka I."/>
        </authorList>
    </citation>
    <scope>NUCLEOTIDE SEQUENCE [LARGE SCALE GENOMIC DNA]</scope>
    <source>
        <strain evidence="3">cv. Fuchu</strain>
    </source>
</reference>
<evidence type="ECO:0000313" key="2">
    <source>
        <dbReference type="EMBL" id="GFZ12829.1"/>
    </source>
</evidence>